<protein>
    <recommendedName>
        <fullName evidence="9">Glyceraldehyde-3-phosphate dehydrogenase</fullName>
        <ecNumber evidence="9">1.2.1.-</ecNumber>
    </recommendedName>
</protein>
<dbReference type="InterPro" id="IPR020829">
    <property type="entry name" value="GlycerAld_3-P_DH_cat"/>
</dbReference>
<feature type="domain" description="Glyceraldehyde 3-phosphate dehydrogenase NAD(P) binding" evidence="10">
    <location>
        <begin position="3"/>
        <end position="149"/>
    </location>
</feature>
<proteinExistence type="inferred from homology"/>
<feature type="binding site" evidence="5">
    <location>
        <begin position="148"/>
        <end position="150"/>
    </location>
    <ligand>
        <name>D-glyceraldehyde 3-phosphate</name>
        <dbReference type="ChEBI" id="CHEBI:59776"/>
    </ligand>
</feature>
<evidence type="ECO:0000256" key="1">
    <source>
        <dbReference type="ARBA" id="ARBA00007406"/>
    </source>
</evidence>
<feature type="binding site" evidence="6">
    <location>
        <position position="308"/>
    </location>
    <ligand>
        <name>NAD(+)</name>
        <dbReference type="ChEBI" id="CHEBI:57540"/>
    </ligand>
</feature>
<feature type="binding site" evidence="5">
    <location>
        <position position="230"/>
    </location>
    <ligand>
        <name>D-glyceraldehyde 3-phosphate</name>
        <dbReference type="ChEBI" id="CHEBI:59776"/>
    </ligand>
</feature>
<dbReference type="Pfam" id="PF00044">
    <property type="entry name" value="Gp_dh_N"/>
    <property type="match status" value="1"/>
</dbReference>
<dbReference type="InterPro" id="IPR006424">
    <property type="entry name" value="Glyceraldehyde-3-P_DH_1"/>
</dbReference>
<evidence type="ECO:0000313" key="11">
    <source>
        <dbReference type="EMBL" id="SOB57733.1"/>
    </source>
</evidence>
<dbReference type="InterPro" id="IPR020831">
    <property type="entry name" value="GlycerAld/Erythrose_P_DH"/>
</dbReference>
<evidence type="ECO:0000313" key="12">
    <source>
        <dbReference type="Proteomes" id="UP000219215"/>
    </source>
</evidence>
<dbReference type="Gene3D" id="3.40.50.720">
    <property type="entry name" value="NAD(P)-binding Rossmann-like Domain"/>
    <property type="match status" value="1"/>
</dbReference>
<organism evidence="11 12">
    <name type="scientific">Pseudodesulfovibrio profundus</name>
    <dbReference type="NCBI Taxonomy" id="57320"/>
    <lineage>
        <taxon>Bacteria</taxon>
        <taxon>Pseudomonadati</taxon>
        <taxon>Thermodesulfobacteriota</taxon>
        <taxon>Desulfovibrionia</taxon>
        <taxon>Desulfovibrionales</taxon>
        <taxon>Desulfovibrionaceae</taxon>
    </lineage>
</organism>
<dbReference type="InterPro" id="IPR020828">
    <property type="entry name" value="GlycerAld_3-P_DH_NAD(P)-bd"/>
</dbReference>
<evidence type="ECO:0000256" key="6">
    <source>
        <dbReference type="PIRSR" id="PIRSR000149-3"/>
    </source>
</evidence>
<dbReference type="PROSITE" id="PS00071">
    <property type="entry name" value="GAPDH"/>
    <property type="match status" value="1"/>
</dbReference>
<dbReference type="AlphaFoldDB" id="A0A2C8F5R5"/>
<evidence type="ECO:0000256" key="4">
    <source>
        <dbReference type="PIRSR" id="PIRSR000149-1"/>
    </source>
</evidence>
<dbReference type="FunFam" id="3.30.360.10:FF:000002">
    <property type="entry name" value="Glyceraldehyde-3-phosphate dehydrogenase"/>
    <property type="match status" value="1"/>
</dbReference>
<evidence type="ECO:0000256" key="7">
    <source>
        <dbReference type="PIRSR" id="PIRSR000149-4"/>
    </source>
</evidence>
<dbReference type="GO" id="GO:0051287">
    <property type="term" value="F:NAD binding"/>
    <property type="evidence" value="ECO:0007669"/>
    <property type="project" value="InterPro"/>
</dbReference>
<comment type="similarity">
    <text evidence="1 8">Belongs to the glyceraldehyde-3-phosphate dehydrogenase family.</text>
</comment>
<name>A0A2C8F5R5_9BACT</name>
<feature type="binding site" evidence="6">
    <location>
        <begin position="12"/>
        <end position="13"/>
    </location>
    <ligand>
        <name>NAD(+)</name>
        <dbReference type="ChEBI" id="CHEBI:57540"/>
    </ligand>
</feature>
<evidence type="ECO:0000256" key="3">
    <source>
        <dbReference type="ARBA" id="ARBA00023002"/>
    </source>
</evidence>
<dbReference type="NCBIfam" id="TIGR01534">
    <property type="entry name" value="GAPDH-I"/>
    <property type="match status" value="1"/>
</dbReference>
<accession>A0A2C8F5R5</accession>
<evidence type="ECO:0000256" key="5">
    <source>
        <dbReference type="PIRSR" id="PIRSR000149-2"/>
    </source>
</evidence>
<dbReference type="GO" id="GO:0006006">
    <property type="term" value="P:glucose metabolic process"/>
    <property type="evidence" value="ECO:0007669"/>
    <property type="project" value="InterPro"/>
</dbReference>
<evidence type="ECO:0000259" key="10">
    <source>
        <dbReference type="SMART" id="SM00846"/>
    </source>
</evidence>
<keyword evidence="3 9" id="KW-0560">Oxidoreductase</keyword>
<evidence type="ECO:0000256" key="2">
    <source>
        <dbReference type="ARBA" id="ARBA00011881"/>
    </source>
</evidence>
<dbReference type="SMART" id="SM00846">
    <property type="entry name" value="Gp_dh_N"/>
    <property type="match status" value="1"/>
</dbReference>
<dbReference type="Gene3D" id="3.30.360.10">
    <property type="entry name" value="Dihydrodipicolinate Reductase, domain 2"/>
    <property type="match status" value="1"/>
</dbReference>
<dbReference type="InterPro" id="IPR020830">
    <property type="entry name" value="GlycerAld_3-P_DH_AS"/>
</dbReference>
<dbReference type="EC" id="1.2.1.-" evidence="9"/>
<sequence length="327" mass="35230">MAVKIGLNGFGRIGRYLARLIAENDDLELAAVNARASNEDLAHLLKYDSVHGRFMDVEPTEDGFVMNGKPVTVTRKAPGEWIWGDLGCDIVVESTGSFRDRESCEKMIACGAKKVLISAPGSDPDLTVVMGVNDELIKPEHNIISNASCTTNCLAPVAKVINDKYGIKHGNMTTVHSYTMSQRILDGSHKDMRRARACAVNMVPTTTGAAKAVGLVIPELNGVLDGMAIRVPTPNVSLVDLVCELEKPVTAEEVNATLKAAANDSMGYTEEPLVSVDFMGSTFGGVVDSSLTRVMGDTQLKLIIWYDNEAGFTNQLLRLTKKVAGML</sequence>
<dbReference type="PRINTS" id="PR00078">
    <property type="entry name" value="G3PDHDRGNASE"/>
</dbReference>
<feature type="binding site" evidence="5">
    <location>
        <begin position="207"/>
        <end position="208"/>
    </location>
    <ligand>
        <name>D-glyceraldehyde 3-phosphate</name>
        <dbReference type="ChEBI" id="CHEBI:59776"/>
    </ligand>
</feature>
<dbReference type="OrthoDB" id="9803304at2"/>
<keyword evidence="6" id="KW-0520">NAD</keyword>
<keyword evidence="12" id="KW-1185">Reference proteome</keyword>
<feature type="site" description="Activates thiol group during catalysis" evidence="7">
    <location>
        <position position="176"/>
    </location>
</feature>
<dbReference type="Pfam" id="PF02800">
    <property type="entry name" value="Gp_dh_C"/>
    <property type="match status" value="1"/>
</dbReference>
<dbReference type="PANTHER" id="PTHR43148">
    <property type="entry name" value="GLYCERALDEHYDE-3-PHOSPHATE DEHYDROGENASE 2"/>
    <property type="match status" value="1"/>
</dbReference>
<dbReference type="EMBL" id="LT907975">
    <property type="protein sequence ID" value="SOB57733.1"/>
    <property type="molecule type" value="Genomic_DNA"/>
</dbReference>
<feature type="active site" description="Nucleophile" evidence="4">
    <location>
        <position position="149"/>
    </location>
</feature>
<dbReference type="PIRSF" id="PIRSF000149">
    <property type="entry name" value="GAP_DH"/>
    <property type="match status" value="1"/>
</dbReference>
<dbReference type="GO" id="GO:0050661">
    <property type="term" value="F:NADP binding"/>
    <property type="evidence" value="ECO:0007669"/>
    <property type="project" value="InterPro"/>
</dbReference>
<dbReference type="InterPro" id="IPR036291">
    <property type="entry name" value="NAD(P)-bd_dom_sf"/>
</dbReference>
<evidence type="ECO:0000256" key="8">
    <source>
        <dbReference type="RuleBase" id="RU000397"/>
    </source>
</evidence>
<dbReference type="SUPFAM" id="SSF55347">
    <property type="entry name" value="Glyceraldehyde-3-phosphate dehydrogenase-like, C-terminal domain"/>
    <property type="match status" value="1"/>
</dbReference>
<feature type="binding site" evidence="5">
    <location>
        <position position="179"/>
    </location>
    <ligand>
        <name>D-glyceraldehyde 3-phosphate</name>
        <dbReference type="ChEBI" id="CHEBI:59776"/>
    </ligand>
</feature>
<dbReference type="KEGG" id="pprf:DPRO_0843"/>
<dbReference type="SUPFAM" id="SSF51735">
    <property type="entry name" value="NAD(P)-binding Rossmann-fold domains"/>
    <property type="match status" value="1"/>
</dbReference>
<dbReference type="FunFam" id="3.40.50.720:FF:000001">
    <property type="entry name" value="Glyceraldehyde-3-phosphate dehydrogenase"/>
    <property type="match status" value="1"/>
</dbReference>
<dbReference type="CDD" id="cd18126">
    <property type="entry name" value="GAPDH_I_C"/>
    <property type="match status" value="1"/>
</dbReference>
<keyword evidence="6" id="KW-0547">Nucleotide-binding</keyword>
<gene>
    <name evidence="11" type="primary">gap</name>
    <name evidence="11" type="ORF">DPRO_0843</name>
</gene>
<dbReference type="GO" id="GO:0016620">
    <property type="term" value="F:oxidoreductase activity, acting on the aldehyde or oxo group of donors, NAD or NADP as acceptor"/>
    <property type="evidence" value="ECO:0007669"/>
    <property type="project" value="InterPro"/>
</dbReference>
<feature type="binding site" evidence="6">
    <location>
        <position position="118"/>
    </location>
    <ligand>
        <name>NAD(+)</name>
        <dbReference type="ChEBI" id="CHEBI:57540"/>
    </ligand>
</feature>
<dbReference type="Proteomes" id="UP000219215">
    <property type="component" value="Chromosome DPRO"/>
</dbReference>
<dbReference type="CDD" id="cd05214">
    <property type="entry name" value="GAPDH_I_N"/>
    <property type="match status" value="1"/>
</dbReference>
<comment type="subunit">
    <text evidence="2">Homotetramer.</text>
</comment>
<reference evidence="12" key="1">
    <citation type="submission" date="2017-09" db="EMBL/GenBank/DDBJ databases">
        <authorList>
            <person name="Regsiter A."/>
            <person name="William W."/>
        </authorList>
    </citation>
    <scope>NUCLEOTIDE SEQUENCE [LARGE SCALE GENOMIC DNA]</scope>
    <source>
        <strain evidence="12">500-1</strain>
    </source>
</reference>
<evidence type="ECO:0000256" key="9">
    <source>
        <dbReference type="RuleBase" id="RU361160"/>
    </source>
</evidence>
<dbReference type="RefSeq" id="WP_097010935.1">
    <property type="nucleotide sequence ID" value="NZ_LT907975.1"/>
</dbReference>